<evidence type="ECO:0008006" key="4">
    <source>
        <dbReference type="Google" id="ProtNLM"/>
    </source>
</evidence>
<feature type="signal peptide" evidence="1">
    <location>
        <begin position="1"/>
        <end position="18"/>
    </location>
</feature>
<accession>A0A9P7Q6N4</accession>
<organism evidence="2 3">
    <name type="scientific">Claviceps humidiphila</name>
    <dbReference type="NCBI Taxonomy" id="1294629"/>
    <lineage>
        <taxon>Eukaryota</taxon>
        <taxon>Fungi</taxon>
        <taxon>Dikarya</taxon>
        <taxon>Ascomycota</taxon>
        <taxon>Pezizomycotina</taxon>
        <taxon>Sordariomycetes</taxon>
        <taxon>Hypocreomycetidae</taxon>
        <taxon>Hypocreales</taxon>
        <taxon>Clavicipitaceae</taxon>
        <taxon>Claviceps</taxon>
    </lineage>
</organism>
<evidence type="ECO:0000256" key="1">
    <source>
        <dbReference type="SAM" id="SignalP"/>
    </source>
</evidence>
<sequence length="184" mass="19417">MKFSAAVSSIFLAGSAIAVPTTVQTDKPQTFDVVAVKPSSPIQDFAVGAASRGLLLDLPNQNATCEGENDQATFYIEGSKLFLYSDDKPQQIFVDRSGMGQGITGYVEEGFGFPRNGELEGWAINASGDLTFAGNNFLACPGSIQGAWRIWADAGVLQPGGSQGCVSFVAHTLPNDEPVSCHYS</sequence>
<dbReference type="AlphaFoldDB" id="A0A9P7Q6N4"/>
<keyword evidence="1" id="KW-0732">Signal</keyword>
<comment type="caution">
    <text evidence="2">The sequence shown here is derived from an EMBL/GenBank/DDBJ whole genome shotgun (WGS) entry which is preliminary data.</text>
</comment>
<protein>
    <recommendedName>
        <fullName evidence="4">Cell wall protein PhiA</fullName>
    </recommendedName>
</protein>
<feature type="chain" id="PRO_5040239187" description="Cell wall protein PhiA" evidence="1">
    <location>
        <begin position="19"/>
        <end position="184"/>
    </location>
</feature>
<gene>
    <name evidence="2" type="ORF">E4U13_006272</name>
</gene>
<name>A0A9P7Q6N4_9HYPO</name>
<evidence type="ECO:0000313" key="3">
    <source>
        <dbReference type="Proteomes" id="UP000732380"/>
    </source>
</evidence>
<keyword evidence="3" id="KW-1185">Reference proteome</keyword>
<evidence type="ECO:0000313" key="2">
    <source>
        <dbReference type="EMBL" id="KAG6120557.1"/>
    </source>
</evidence>
<dbReference type="EMBL" id="SRQM01000054">
    <property type="protein sequence ID" value="KAG6120557.1"/>
    <property type="molecule type" value="Genomic_DNA"/>
</dbReference>
<reference evidence="2 3" key="1">
    <citation type="journal article" date="2020" name="bioRxiv">
        <title>Whole genome comparisons of ergot fungi reveals the divergence and evolution of species within the genus Claviceps are the result of varying mechanisms driving genome evolution and host range expansion.</title>
        <authorList>
            <person name="Wyka S.A."/>
            <person name="Mondo S.J."/>
            <person name="Liu M."/>
            <person name="Dettman J."/>
            <person name="Nalam V."/>
            <person name="Broders K.D."/>
        </authorList>
    </citation>
    <scope>NUCLEOTIDE SEQUENCE [LARGE SCALE GENOMIC DNA]</scope>
    <source>
        <strain evidence="2 3">LM576</strain>
    </source>
</reference>
<proteinExistence type="predicted"/>
<dbReference type="Proteomes" id="UP000732380">
    <property type="component" value="Unassembled WGS sequence"/>
</dbReference>